<keyword evidence="1" id="KW-0175">Coiled coil</keyword>
<feature type="compositionally biased region" description="Basic and acidic residues" evidence="2">
    <location>
        <begin position="111"/>
        <end position="121"/>
    </location>
</feature>
<organism evidence="3 4">
    <name type="scientific">Caenorhabditis auriculariae</name>
    <dbReference type="NCBI Taxonomy" id="2777116"/>
    <lineage>
        <taxon>Eukaryota</taxon>
        <taxon>Metazoa</taxon>
        <taxon>Ecdysozoa</taxon>
        <taxon>Nematoda</taxon>
        <taxon>Chromadorea</taxon>
        <taxon>Rhabditida</taxon>
        <taxon>Rhabditina</taxon>
        <taxon>Rhabditomorpha</taxon>
        <taxon>Rhabditoidea</taxon>
        <taxon>Rhabditidae</taxon>
        <taxon>Peloderinae</taxon>
        <taxon>Caenorhabditis</taxon>
    </lineage>
</organism>
<dbReference type="AlphaFoldDB" id="A0A8S1H743"/>
<gene>
    <name evidence="3" type="ORF">CAUJ_LOCUS6961</name>
</gene>
<protein>
    <submittedName>
        <fullName evidence="3">Uncharacterized protein</fullName>
    </submittedName>
</protein>
<evidence type="ECO:0000313" key="3">
    <source>
        <dbReference type="EMBL" id="CAD6191042.1"/>
    </source>
</evidence>
<keyword evidence="4" id="KW-1185">Reference proteome</keyword>
<comment type="caution">
    <text evidence="3">The sequence shown here is derived from an EMBL/GenBank/DDBJ whole genome shotgun (WGS) entry which is preliminary data.</text>
</comment>
<proteinExistence type="predicted"/>
<accession>A0A8S1H743</accession>
<reference evidence="3" key="1">
    <citation type="submission" date="2020-10" db="EMBL/GenBank/DDBJ databases">
        <authorList>
            <person name="Kikuchi T."/>
        </authorList>
    </citation>
    <scope>NUCLEOTIDE SEQUENCE</scope>
    <source>
        <strain evidence="3">NKZ352</strain>
    </source>
</reference>
<feature type="compositionally biased region" description="Acidic residues" evidence="2">
    <location>
        <begin position="97"/>
        <end position="110"/>
    </location>
</feature>
<dbReference type="EMBL" id="CAJGYM010000019">
    <property type="protein sequence ID" value="CAD6191042.1"/>
    <property type="molecule type" value="Genomic_DNA"/>
</dbReference>
<feature type="coiled-coil region" evidence="1">
    <location>
        <begin position="3"/>
        <end position="30"/>
    </location>
</feature>
<feature type="region of interest" description="Disordered" evidence="2">
    <location>
        <begin position="97"/>
        <end position="125"/>
    </location>
</feature>
<sequence length="265" mass="30384">MSAREAQRLMDIMEKAIETAQNSMEEEDRLTHYLAIASEKTTTDKSLRRQLEFLRVERKLIKSVEKAAADMEAAAVAQDVLERYLDEAGDDLVEDLEAEEADEEPNNSDDDQTRDSPDQRQIKGFPSTCNIVTSRNNLVSRTGKEYPISRLHRPKVFNRKDHFLEPGTQESAFLETITSEEARSQTLLCSRKSTLKKKLYVLFAKLSEVGLRMKNVEDYGAIDQIDRSPVKSPECTTKCAESWNLHKRTQRKLHPYDRNIISQST</sequence>
<evidence type="ECO:0000256" key="1">
    <source>
        <dbReference type="SAM" id="Coils"/>
    </source>
</evidence>
<evidence type="ECO:0000313" key="4">
    <source>
        <dbReference type="Proteomes" id="UP000835052"/>
    </source>
</evidence>
<name>A0A8S1H743_9PELO</name>
<evidence type="ECO:0000256" key="2">
    <source>
        <dbReference type="SAM" id="MobiDB-lite"/>
    </source>
</evidence>
<dbReference type="Proteomes" id="UP000835052">
    <property type="component" value="Unassembled WGS sequence"/>
</dbReference>